<dbReference type="AlphaFoldDB" id="A0A9D2B301"/>
<evidence type="ECO:0000256" key="3">
    <source>
        <dbReference type="ARBA" id="ARBA00022840"/>
    </source>
</evidence>
<comment type="similarity">
    <text evidence="1 5">Belongs to the 5-formyltetrahydrofolate cyclo-ligase family.</text>
</comment>
<keyword evidence="2 4" id="KW-0547">Nucleotide-binding</keyword>
<dbReference type="SUPFAM" id="SSF100950">
    <property type="entry name" value="NagB/RpiA/CoA transferase-like"/>
    <property type="match status" value="1"/>
</dbReference>
<sequence>METKKDIRKKVFARRKEYTDTQILEMSREICRKVTELEVFRQAKAIYAYADYNHEVMTGGIIEAAWKAGKQVAVPKVVGKDMIYYELTDFSQLEPGYYNIPEPVGKTAADWEDALMIMPGVAFDTDRHRVGYGGGFYDRFLEVHTGHPTLALAFEFQIMKQVPVEPTDIRPQIIVTEKRLFL</sequence>
<evidence type="ECO:0000256" key="2">
    <source>
        <dbReference type="ARBA" id="ARBA00022741"/>
    </source>
</evidence>
<gene>
    <name evidence="6" type="ORF">IAA45_05960</name>
</gene>
<dbReference type="GO" id="GO:0035999">
    <property type="term" value="P:tetrahydrofolate interconversion"/>
    <property type="evidence" value="ECO:0007669"/>
    <property type="project" value="TreeGrafter"/>
</dbReference>
<comment type="caution">
    <text evidence="6">The sequence shown here is derived from an EMBL/GenBank/DDBJ whole genome shotgun (WGS) entry which is preliminary data.</text>
</comment>
<comment type="cofactor">
    <cofactor evidence="5">
        <name>Mg(2+)</name>
        <dbReference type="ChEBI" id="CHEBI:18420"/>
    </cofactor>
</comment>
<dbReference type="Pfam" id="PF01812">
    <property type="entry name" value="5-FTHF_cyc-lig"/>
    <property type="match status" value="1"/>
</dbReference>
<keyword evidence="5" id="KW-0479">Metal-binding</keyword>
<evidence type="ECO:0000256" key="5">
    <source>
        <dbReference type="RuleBase" id="RU361279"/>
    </source>
</evidence>
<dbReference type="Gene3D" id="3.40.50.10420">
    <property type="entry name" value="NagB/RpiA/CoA transferase-like"/>
    <property type="match status" value="1"/>
</dbReference>
<dbReference type="PANTHER" id="PTHR23407">
    <property type="entry name" value="ATPASE INHIBITOR/5-FORMYLTETRAHYDROFOLATE CYCLO-LIGASE"/>
    <property type="match status" value="1"/>
</dbReference>
<proteinExistence type="inferred from homology"/>
<reference evidence="6" key="1">
    <citation type="journal article" date="2021" name="PeerJ">
        <title>Extensive microbial diversity within the chicken gut microbiome revealed by metagenomics and culture.</title>
        <authorList>
            <person name="Gilroy R."/>
            <person name="Ravi A."/>
            <person name="Getino M."/>
            <person name="Pursley I."/>
            <person name="Horton D.L."/>
            <person name="Alikhan N.F."/>
            <person name="Baker D."/>
            <person name="Gharbi K."/>
            <person name="Hall N."/>
            <person name="Watson M."/>
            <person name="Adriaenssens E.M."/>
            <person name="Foster-Nyarko E."/>
            <person name="Jarju S."/>
            <person name="Secka A."/>
            <person name="Antonio M."/>
            <person name="Oren A."/>
            <person name="Chaudhuri R.R."/>
            <person name="La Ragione R."/>
            <person name="Hildebrand F."/>
            <person name="Pallen M.J."/>
        </authorList>
    </citation>
    <scope>NUCLEOTIDE SEQUENCE</scope>
    <source>
        <strain evidence="6">ChiSjej1B19-8411</strain>
    </source>
</reference>
<organism evidence="6 7">
    <name type="scientific">Candidatus Blautia gallistercoris</name>
    <dbReference type="NCBI Taxonomy" id="2838490"/>
    <lineage>
        <taxon>Bacteria</taxon>
        <taxon>Bacillati</taxon>
        <taxon>Bacillota</taxon>
        <taxon>Clostridia</taxon>
        <taxon>Lachnospirales</taxon>
        <taxon>Lachnospiraceae</taxon>
        <taxon>Blautia</taxon>
    </lineage>
</organism>
<accession>A0A9D2B301</accession>
<dbReference type="GO" id="GO:0030272">
    <property type="term" value="F:5-formyltetrahydrofolate cyclo-ligase activity"/>
    <property type="evidence" value="ECO:0007669"/>
    <property type="project" value="UniProtKB-EC"/>
</dbReference>
<dbReference type="InterPro" id="IPR037171">
    <property type="entry name" value="NagB/RpiA_transferase-like"/>
</dbReference>
<keyword evidence="3 4" id="KW-0067">ATP-binding</keyword>
<dbReference type="EC" id="6.3.3.2" evidence="5"/>
<reference evidence="6" key="2">
    <citation type="submission" date="2021-04" db="EMBL/GenBank/DDBJ databases">
        <authorList>
            <person name="Gilroy R."/>
        </authorList>
    </citation>
    <scope>NUCLEOTIDE SEQUENCE</scope>
    <source>
        <strain evidence="6">ChiSjej1B19-8411</strain>
    </source>
</reference>
<dbReference type="NCBIfam" id="TIGR02727">
    <property type="entry name" value="MTHFS_bact"/>
    <property type="match status" value="1"/>
</dbReference>
<feature type="binding site" evidence="4">
    <location>
        <begin position="129"/>
        <end position="137"/>
    </location>
    <ligand>
        <name>ATP</name>
        <dbReference type="ChEBI" id="CHEBI:30616"/>
    </ligand>
</feature>
<dbReference type="PANTHER" id="PTHR23407:SF1">
    <property type="entry name" value="5-FORMYLTETRAHYDROFOLATE CYCLO-LIGASE"/>
    <property type="match status" value="1"/>
</dbReference>
<comment type="catalytic activity">
    <reaction evidence="5">
        <text>(6S)-5-formyl-5,6,7,8-tetrahydrofolate + ATP = (6R)-5,10-methenyltetrahydrofolate + ADP + phosphate</text>
        <dbReference type="Rhea" id="RHEA:10488"/>
        <dbReference type="ChEBI" id="CHEBI:30616"/>
        <dbReference type="ChEBI" id="CHEBI:43474"/>
        <dbReference type="ChEBI" id="CHEBI:57455"/>
        <dbReference type="ChEBI" id="CHEBI:57457"/>
        <dbReference type="ChEBI" id="CHEBI:456216"/>
        <dbReference type="EC" id="6.3.3.2"/>
    </reaction>
</comment>
<dbReference type="PIRSF" id="PIRSF006806">
    <property type="entry name" value="FTHF_cligase"/>
    <property type="match status" value="1"/>
</dbReference>
<keyword evidence="5" id="KW-0460">Magnesium</keyword>
<protein>
    <recommendedName>
        <fullName evidence="5">5-formyltetrahydrofolate cyclo-ligase</fullName>
        <ecNumber evidence="5">6.3.3.2</ecNumber>
    </recommendedName>
</protein>
<evidence type="ECO:0000313" key="6">
    <source>
        <dbReference type="EMBL" id="HIX59245.1"/>
    </source>
</evidence>
<dbReference type="EMBL" id="DXEX01000134">
    <property type="protein sequence ID" value="HIX59245.1"/>
    <property type="molecule type" value="Genomic_DNA"/>
</dbReference>
<evidence type="ECO:0000256" key="4">
    <source>
        <dbReference type="PIRSR" id="PIRSR006806-1"/>
    </source>
</evidence>
<name>A0A9D2B301_9FIRM</name>
<feature type="binding site" evidence="4">
    <location>
        <position position="55"/>
    </location>
    <ligand>
        <name>substrate</name>
    </ligand>
</feature>
<keyword evidence="6" id="KW-0436">Ligase</keyword>
<dbReference type="GO" id="GO:0009396">
    <property type="term" value="P:folic acid-containing compound biosynthetic process"/>
    <property type="evidence" value="ECO:0007669"/>
    <property type="project" value="TreeGrafter"/>
</dbReference>
<feature type="binding site" evidence="4">
    <location>
        <begin position="4"/>
        <end position="8"/>
    </location>
    <ligand>
        <name>ATP</name>
        <dbReference type="ChEBI" id="CHEBI:30616"/>
    </ligand>
</feature>
<evidence type="ECO:0000256" key="1">
    <source>
        <dbReference type="ARBA" id="ARBA00010638"/>
    </source>
</evidence>
<dbReference type="GO" id="GO:0005524">
    <property type="term" value="F:ATP binding"/>
    <property type="evidence" value="ECO:0007669"/>
    <property type="project" value="UniProtKB-KW"/>
</dbReference>
<dbReference type="InterPro" id="IPR024185">
    <property type="entry name" value="FTHF_cligase-like_sf"/>
</dbReference>
<dbReference type="InterPro" id="IPR002698">
    <property type="entry name" value="FTHF_cligase"/>
</dbReference>
<dbReference type="Proteomes" id="UP000886817">
    <property type="component" value="Unassembled WGS sequence"/>
</dbReference>
<dbReference type="GO" id="GO:0046872">
    <property type="term" value="F:metal ion binding"/>
    <property type="evidence" value="ECO:0007669"/>
    <property type="project" value="UniProtKB-KW"/>
</dbReference>
<evidence type="ECO:0000313" key="7">
    <source>
        <dbReference type="Proteomes" id="UP000886817"/>
    </source>
</evidence>